<proteinExistence type="inferred from homology"/>
<comment type="caution">
    <text evidence="5">The sequence shown here is derived from an EMBL/GenBank/DDBJ whole genome shotgun (WGS) entry which is preliminary data.</text>
</comment>
<dbReference type="GO" id="GO:0071949">
    <property type="term" value="F:FAD binding"/>
    <property type="evidence" value="ECO:0007669"/>
    <property type="project" value="InterPro"/>
</dbReference>
<name>A0A8J2N3L6_9PLEO</name>
<dbReference type="SUPFAM" id="SSF56176">
    <property type="entry name" value="FAD-binding/transporter-associated domain-like"/>
    <property type="match status" value="1"/>
</dbReference>
<keyword evidence="6" id="KW-1185">Reference proteome</keyword>
<dbReference type="InterPro" id="IPR050432">
    <property type="entry name" value="FAD-linked_Oxidoreductases_BP"/>
</dbReference>
<dbReference type="PANTHER" id="PTHR13878">
    <property type="entry name" value="GULONOLACTONE OXIDASE"/>
    <property type="match status" value="1"/>
</dbReference>
<feature type="domain" description="FAD-binding PCMH-type" evidence="4">
    <location>
        <begin position="170"/>
        <end position="247"/>
    </location>
</feature>
<dbReference type="InterPro" id="IPR012951">
    <property type="entry name" value="BBE"/>
</dbReference>
<evidence type="ECO:0000313" key="6">
    <source>
        <dbReference type="Proteomes" id="UP000676310"/>
    </source>
</evidence>
<dbReference type="GeneID" id="67014589"/>
<dbReference type="Proteomes" id="UP000676310">
    <property type="component" value="Unassembled WGS sequence"/>
</dbReference>
<feature type="chain" id="PRO_5035150221" description="FAD-binding PCMH-type domain-containing protein" evidence="3">
    <location>
        <begin position="21"/>
        <end position="563"/>
    </location>
</feature>
<evidence type="ECO:0000256" key="2">
    <source>
        <dbReference type="ARBA" id="ARBA00023002"/>
    </source>
</evidence>
<organism evidence="5 6">
    <name type="scientific">Alternaria atra</name>
    <dbReference type="NCBI Taxonomy" id="119953"/>
    <lineage>
        <taxon>Eukaryota</taxon>
        <taxon>Fungi</taxon>
        <taxon>Dikarya</taxon>
        <taxon>Ascomycota</taxon>
        <taxon>Pezizomycotina</taxon>
        <taxon>Dothideomycetes</taxon>
        <taxon>Pleosporomycetidae</taxon>
        <taxon>Pleosporales</taxon>
        <taxon>Pleosporineae</taxon>
        <taxon>Pleosporaceae</taxon>
        <taxon>Alternaria</taxon>
        <taxon>Alternaria sect. Ulocladioides</taxon>
    </lineage>
</organism>
<evidence type="ECO:0000259" key="4">
    <source>
        <dbReference type="PROSITE" id="PS51387"/>
    </source>
</evidence>
<dbReference type="RefSeq" id="XP_043166614.1">
    <property type="nucleotide sequence ID" value="XM_043310679.1"/>
</dbReference>
<dbReference type="InterPro" id="IPR016169">
    <property type="entry name" value="FAD-bd_PCMH_sub2"/>
</dbReference>
<accession>A0A8J2N3L6</accession>
<protein>
    <recommendedName>
        <fullName evidence="4">FAD-binding PCMH-type domain-containing protein</fullName>
    </recommendedName>
</protein>
<keyword evidence="2" id="KW-0560">Oxidoreductase</keyword>
<dbReference type="PROSITE" id="PS51387">
    <property type="entry name" value="FAD_PCMH"/>
    <property type="match status" value="1"/>
</dbReference>
<dbReference type="OrthoDB" id="415825at2759"/>
<dbReference type="Pfam" id="PF08031">
    <property type="entry name" value="BBE"/>
    <property type="match status" value="1"/>
</dbReference>
<dbReference type="AlphaFoldDB" id="A0A8J2N3L6"/>
<reference evidence="5" key="1">
    <citation type="submission" date="2021-05" db="EMBL/GenBank/DDBJ databases">
        <authorList>
            <person name="Stam R."/>
        </authorList>
    </citation>
    <scope>NUCLEOTIDE SEQUENCE</scope>
    <source>
        <strain evidence="5">CS162</strain>
    </source>
</reference>
<feature type="signal peptide" evidence="3">
    <location>
        <begin position="1"/>
        <end position="20"/>
    </location>
</feature>
<dbReference type="PANTHER" id="PTHR13878:SF91">
    <property type="entry name" value="FAD BINDING DOMAIN PROTEIN (AFU_ORTHOLOGUE AFUA_6G12070)-RELATED"/>
    <property type="match status" value="1"/>
</dbReference>
<keyword evidence="3" id="KW-0732">Signal</keyword>
<comment type="similarity">
    <text evidence="1">Belongs to the oxygen-dependent FAD-linked oxidoreductase family.</text>
</comment>
<gene>
    <name evidence="5" type="ORF">ALTATR162_LOCUS3073</name>
</gene>
<dbReference type="EMBL" id="CAJRGZ010000016">
    <property type="protein sequence ID" value="CAG5153192.1"/>
    <property type="molecule type" value="Genomic_DNA"/>
</dbReference>
<dbReference type="InterPro" id="IPR036318">
    <property type="entry name" value="FAD-bd_PCMH-like_sf"/>
</dbReference>
<evidence type="ECO:0000256" key="1">
    <source>
        <dbReference type="ARBA" id="ARBA00005466"/>
    </source>
</evidence>
<dbReference type="Gene3D" id="3.30.465.10">
    <property type="match status" value="2"/>
</dbReference>
<evidence type="ECO:0000256" key="3">
    <source>
        <dbReference type="SAM" id="SignalP"/>
    </source>
</evidence>
<dbReference type="GO" id="GO:0016491">
    <property type="term" value="F:oxidoreductase activity"/>
    <property type="evidence" value="ECO:0007669"/>
    <property type="project" value="UniProtKB-KW"/>
</dbReference>
<sequence length="563" mass="60875">MFKMLYVALLCLLLTATTAALNFDWEREQLTDEEVARNDALRSGSVSAIAAPDSCKIIPGDPEWPSEDAWDSFNATLGGTLLKPKPLASVCYAGEGYSAAKCEQLKSSWAGMNLHSDDPASIMSQWASGNTCTPTSQPISNSVAYAAGAQAYEGSALMRQKNMVMIVAGGGTVGIAGGFLQGGGHSAYTSYYGLAADQVLAITAVTADGRVVEAHEGENEDLFWAFRGGGGGTFGIITSVVVKAFPATPIASSSIRFSTTPDRGSSASPISTETFWAGMRAYWEFSVAICDAGGLGYSFIYPNSSTAGLTFTVSISVPNKTIAEYQRFIRPLLQNLNDLGIEQRMPTVKRSLTPPFSYEEGNKDEASSLSKRVLGETTGHTLIASRFFPRTTFSSHSTLEISHLAIRHVVENGSLTFHGMNYAPILSISGNPNNSVNPAFRTTVLHAQAYESNAHWDGRAPILSHEALTERHERLQGYMQTWRDITVGSGSYINEGDAQDWEWKEAFFGSNYEELARVKRKYDPEGVFWAIGGVGSDEWEIRDVDGGKREGIVTQDGRLCKVG</sequence>
<dbReference type="InterPro" id="IPR016166">
    <property type="entry name" value="FAD-bd_PCMH"/>
</dbReference>
<evidence type="ECO:0000313" key="5">
    <source>
        <dbReference type="EMBL" id="CAG5153192.1"/>
    </source>
</evidence>